<dbReference type="PANTHER" id="PTHR44936:SF10">
    <property type="entry name" value="SENSOR PROTEIN RSTB"/>
    <property type="match status" value="1"/>
</dbReference>
<dbReference type="SMART" id="SM00387">
    <property type="entry name" value="HATPase_c"/>
    <property type="match status" value="1"/>
</dbReference>
<evidence type="ECO:0000256" key="10">
    <source>
        <dbReference type="SAM" id="Phobius"/>
    </source>
</evidence>
<dbReference type="PRINTS" id="PR00344">
    <property type="entry name" value="BCTRLSENSOR"/>
</dbReference>
<keyword evidence="5" id="KW-0808">Transferase</keyword>
<dbReference type="Gene3D" id="3.30.450.20">
    <property type="entry name" value="PAS domain"/>
    <property type="match status" value="2"/>
</dbReference>
<dbReference type="InterPro" id="IPR036890">
    <property type="entry name" value="HATPase_C_sf"/>
</dbReference>
<keyword evidence="8" id="KW-0067">ATP-binding</keyword>
<evidence type="ECO:0000256" key="8">
    <source>
        <dbReference type="ARBA" id="ARBA00022840"/>
    </source>
</evidence>
<evidence type="ECO:0000259" key="11">
    <source>
        <dbReference type="PROSITE" id="PS50109"/>
    </source>
</evidence>
<dbReference type="GO" id="GO:0016020">
    <property type="term" value="C:membrane"/>
    <property type="evidence" value="ECO:0007669"/>
    <property type="project" value="UniProtKB-SubCell"/>
</dbReference>
<dbReference type="SUPFAM" id="SSF55874">
    <property type="entry name" value="ATPase domain of HSP90 chaperone/DNA topoisomerase II/histidine kinase"/>
    <property type="match status" value="1"/>
</dbReference>
<evidence type="ECO:0000259" key="12">
    <source>
        <dbReference type="PROSITE" id="PS50885"/>
    </source>
</evidence>
<dbReference type="CDD" id="cd06225">
    <property type="entry name" value="HAMP"/>
    <property type="match status" value="1"/>
</dbReference>
<feature type="domain" description="Histidine kinase" evidence="11">
    <location>
        <begin position="524"/>
        <end position="748"/>
    </location>
</feature>
<feature type="transmembrane region" description="Helical" evidence="10">
    <location>
        <begin position="20"/>
        <end position="40"/>
    </location>
</feature>
<evidence type="ECO:0000256" key="6">
    <source>
        <dbReference type="ARBA" id="ARBA00022741"/>
    </source>
</evidence>
<dbReference type="PROSITE" id="PS50109">
    <property type="entry name" value="HIS_KIN"/>
    <property type="match status" value="1"/>
</dbReference>
<dbReference type="GO" id="GO:0004673">
    <property type="term" value="F:protein histidine kinase activity"/>
    <property type="evidence" value="ECO:0007669"/>
    <property type="project" value="UniProtKB-EC"/>
</dbReference>
<dbReference type="GO" id="GO:0007165">
    <property type="term" value="P:signal transduction"/>
    <property type="evidence" value="ECO:0007669"/>
    <property type="project" value="InterPro"/>
</dbReference>
<dbReference type="PROSITE" id="PS50885">
    <property type="entry name" value="HAMP"/>
    <property type="match status" value="1"/>
</dbReference>
<dbReference type="Proteomes" id="UP000001351">
    <property type="component" value="Chromosome"/>
</dbReference>
<evidence type="ECO:0000256" key="1">
    <source>
        <dbReference type="ARBA" id="ARBA00000085"/>
    </source>
</evidence>
<keyword evidence="10" id="KW-0812">Transmembrane</keyword>
<dbReference type="Pfam" id="PF00672">
    <property type="entry name" value="HAMP"/>
    <property type="match status" value="1"/>
</dbReference>
<comment type="subcellular location">
    <subcellularLocation>
        <location evidence="2">Membrane</location>
    </subcellularLocation>
</comment>
<feature type="coiled-coil region" evidence="9">
    <location>
        <begin position="438"/>
        <end position="472"/>
    </location>
</feature>
<dbReference type="AlphaFoldDB" id="E3FXF6"/>
<dbReference type="HOGENOM" id="CLU_370832_0_0_7"/>
<dbReference type="InterPro" id="IPR005467">
    <property type="entry name" value="His_kinase_dom"/>
</dbReference>
<evidence type="ECO:0000256" key="9">
    <source>
        <dbReference type="SAM" id="Coils"/>
    </source>
</evidence>
<evidence type="ECO:0000256" key="3">
    <source>
        <dbReference type="ARBA" id="ARBA00012438"/>
    </source>
</evidence>
<dbReference type="KEGG" id="sur:STAUR_5807"/>
<gene>
    <name evidence="13" type="ordered locus">STAUR_5807</name>
</gene>
<dbReference type="STRING" id="378806.STAUR_5807"/>
<dbReference type="Pfam" id="PF02518">
    <property type="entry name" value="HATPase_c"/>
    <property type="match status" value="1"/>
</dbReference>
<evidence type="ECO:0000256" key="2">
    <source>
        <dbReference type="ARBA" id="ARBA00004370"/>
    </source>
</evidence>
<comment type="catalytic activity">
    <reaction evidence="1">
        <text>ATP + protein L-histidine = ADP + protein N-phospho-L-histidine.</text>
        <dbReference type="EC" id="2.7.13.3"/>
    </reaction>
</comment>
<feature type="domain" description="HAMP" evidence="12">
    <location>
        <begin position="394"/>
        <end position="446"/>
    </location>
</feature>
<evidence type="ECO:0000313" key="14">
    <source>
        <dbReference type="Proteomes" id="UP000001351"/>
    </source>
</evidence>
<dbReference type="PANTHER" id="PTHR44936">
    <property type="entry name" value="SENSOR PROTEIN CREC"/>
    <property type="match status" value="1"/>
</dbReference>
<dbReference type="SMART" id="SM00304">
    <property type="entry name" value="HAMP"/>
    <property type="match status" value="1"/>
</dbReference>
<dbReference type="EMBL" id="CP002271">
    <property type="protein sequence ID" value="ADO73569.1"/>
    <property type="molecule type" value="Genomic_DNA"/>
</dbReference>
<keyword evidence="10" id="KW-1133">Transmembrane helix</keyword>
<dbReference type="InterPro" id="IPR004358">
    <property type="entry name" value="Sig_transdc_His_kin-like_C"/>
</dbReference>
<evidence type="ECO:0000313" key="13">
    <source>
        <dbReference type="EMBL" id="ADO73569.1"/>
    </source>
</evidence>
<accession>E3FXF6</accession>
<dbReference type="InterPro" id="IPR003594">
    <property type="entry name" value="HATPase_dom"/>
</dbReference>
<dbReference type="InterPro" id="IPR050980">
    <property type="entry name" value="2C_sensor_his_kinase"/>
</dbReference>
<dbReference type="eggNOG" id="COG4191">
    <property type="taxonomic scope" value="Bacteria"/>
</dbReference>
<sequence>MAMPRVFPLPDRTSLARTTLIRMGVRIAVIMSLATLFSYLHIFNSFRTEALVQMEQSVVERSQREQAIFVLAEDNHKALKKALEERIRFWRTQDPSPRFEGMFVHLPDGSTRNIPQGFDGTKMPGVIVPKGVVIDDDLRRRILAAYEVVAQYGPAFHVRFTNTGVLLPEGVLVGYWPEGATWFQDVEATFSFLPMEYLTISLPENNPQRTSAWTGIFEDVPSKTWMVTVATPLDVDGRHVATITHDVLLEELMNRTIQDRLPGAYNFLVRDDGQLIAHPTIKMESGQGPYTIPKVLGMPEAVNSKEGTPEQRAHLSGIFEKLSTRAPGQRVLELPELGEYMAMERLKGPGWTFVTVLPEHVVSSAAIRASRYVLLFGLVSLIIELGIMYWVLKQQITRPLLDFTEATGKLEAGDFNVSLDIWREDELGQLAHAFHQMAGEIQRREEALRQANEGLELRVEERTRELKDAHRQLVESALQVGRAEIATNVLHNVGNVLSSVLISSMLAKERLSGLKLENVERVAALLEEHRGDLSAFIQGDKRGQTTLPFLTQLGKNLQSERKEILLLLNDVSRHTEHIGAIVNLQQRYARTSHHLHEQVDLRALVEDALRINQAALGRHSVKVERLLADIPSVLTEKHKVLLILVNLISNAKYALDAMPEAERRLSVRIERPLSDGFICIEVKDNGVGIAPELLTRIFQHGFTTRQEGHGFGLHSSALAAQELGGTLKVHSDGPGQGASFILELPVSAEQQGGQSHA</sequence>
<organism evidence="13 14">
    <name type="scientific">Stigmatella aurantiaca (strain DW4/3-1)</name>
    <dbReference type="NCBI Taxonomy" id="378806"/>
    <lineage>
        <taxon>Bacteria</taxon>
        <taxon>Pseudomonadati</taxon>
        <taxon>Myxococcota</taxon>
        <taxon>Myxococcia</taxon>
        <taxon>Myxococcales</taxon>
        <taxon>Cystobacterineae</taxon>
        <taxon>Archangiaceae</taxon>
        <taxon>Stigmatella</taxon>
    </lineage>
</organism>
<keyword evidence="10" id="KW-0472">Membrane</keyword>
<evidence type="ECO:0000256" key="7">
    <source>
        <dbReference type="ARBA" id="ARBA00022777"/>
    </source>
</evidence>
<dbReference type="SUPFAM" id="SSF158472">
    <property type="entry name" value="HAMP domain-like"/>
    <property type="match status" value="1"/>
</dbReference>
<protein>
    <recommendedName>
        <fullName evidence="3">histidine kinase</fullName>
        <ecNumber evidence="3">2.7.13.3</ecNumber>
    </recommendedName>
</protein>
<dbReference type="CDD" id="cd18774">
    <property type="entry name" value="PDC2_HK_sensor"/>
    <property type="match status" value="1"/>
</dbReference>
<reference evidence="13 14" key="1">
    <citation type="journal article" date="2011" name="Mol. Biol. Evol.">
        <title>Comparative genomic analysis of fruiting body formation in Myxococcales.</title>
        <authorList>
            <person name="Huntley S."/>
            <person name="Hamann N."/>
            <person name="Wegener-Feldbrugge S."/>
            <person name="Treuner-Lange A."/>
            <person name="Kube M."/>
            <person name="Reinhardt R."/>
            <person name="Klages S."/>
            <person name="Muller R."/>
            <person name="Ronning C.M."/>
            <person name="Nierman W.C."/>
            <person name="Sogaard-Andersen L."/>
        </authorList>
    </citation>
    <scope>NUCLEOTIDE SEQUENCE [LARGE SCALE GENOMIC DNA]</scope>
    <source>
        <strain evidence="13 14">DW4/3-1</strain>
    </source>
</reference>
<evidence type="ECO:0000256" key="5">
    <source>
        <dbReference type="ARBA" id="ARBA00022679"/>
    </source>
</evidence>
<name>E3FXF6_STIAD</name>
<dbReference type="InterPro" id="IPR003660">
    <property type="entry name" value="HAMP_dom"/>
</dbReference>
<keyword evidence="4" id="KW-0597">Phosphoprotein</keyword>
<evidence type="ECO:0000256" key="4">
    <source>
        <dbReference type="ARBA" id="ARBA00022553"/>
    </source>
</evidence>
<dbReference type="GO" id="GO:0005524">
    <property type="term" value="F:ATP binding"/>
    <property type="evidence" value="ECO:0007669"/>
    <property type="project" value="UniProtKB-KW"/>
</dbReference>
<keyword evidence="6" id="KW-0547">Nucleotide-binding</keyword>
<keyword evidence="7" id="KW-0418">Kinase</keyword>
<dbReference type="Gene3D" id="6.10.340.10">
    <property type="match status" value="1"/>
</dbReference>
<dbReference type="Gene3D" id="3.30.565.10">
    <property type="entry name" value="Histidine kinase-like ATPase, C-terminal domain"/>
    <property type="match status" value="1"/>
</dbReference>
<proteinExistence type="predicted"/>
<keyword evidence="9" id="KW-0175">Coiled coil</keyword>
<feature type="transmembrane region" description="Helical" evidence="10">
    <location>
        <begin position="372"/>
        <end position="392"/>
    </location>
</feature>
<keyword evidence="14" id="KW-1185">Reference proteome</keyword>
<dbReference type="EC" id="2.7.13.3" evidence="3"/>